<proteinExistence type="predicted"/>
<evidence type="ECO:0008006" key="4">
    <source>
        <dbReference type="Google" id="ProtNLM"/>
    </source>
</evidence>
<accession>A0AAU2A0E4</accession>
<organism evidence="3">
    <name type="scientific">Streptomyces sp. NBC_00093</name>
    <dbReference type="NCBI Taxonomy" id="2975649"/>
    <lineage>
        <taxon>Bacteria</taxon>
        <taxon>Bacillati</taxon>
        <taxon>Actinomycetota</taxon>
        <taxon>Actinomycetes</taxon>
        <taxon>Kitasatosporales</taxon>
        <taxon>Streptomycetaceae</taxon>
        <taxon>Streptomyces</taxon>
    </lineage>
</organism>
<keyword evidence="2" id="KW-0732">Signal</keyword>
<reference evidence="3" key="1">
    <citation type="submission" date="2022-10" db="EMBL/GenBank/DDBJ databases">
        <title>The complete genomes of actinobacterial strains from the NBC collection.</title>
        <authorList>
            <person name="Joergensen T.S."/>
            <person name="Alvarez Arevalo M."/>
            <person name="Sterndorff E.B."/>
            <person name="Faurdal D."/>
            <person name="Vuksanovic O."/>
            <person name="Mourched A.-S."/>
            <person name="Charusanti P."/>
            <person name="Shaw S."/>
            <person name="Blin K."/>
            <person name="Weber T."/>
        </authorList>
    </citation>
    <scope>NUCLEOTIDE SEQUENCE</scope>
    <source>
        <strain evidence="3">NBC_00093</strain>
    </source>
</reference>
<evidence type="ECO:0000256" key="1">
    <source>
        <dbReference type="SAM" id="MobiDB-lite"/>
    </source>
</evidence>
<dbReference type="PROSITE" id="PS51257">
    <property type="entry name" value="PROKAR_LIPOPROTEIN"/>
    <property type="match status" value="1"/>
</dbReference>
<protein>
    <recommendedName>
        <fullName evidence="4">Lipoprotein</fullName>
    </recommendedName>
</protein>
<sequence>MARRALSVTVATFTATAALLVSGCGGGDSSPDDIKGAESEAGSASGAVAAGAPDVSVPDDLDLVFDFAKPSDARSAAALADAENYIRALDHGIAAQDPEDPAYKYYSDGPAAEYAKSQIKAWVKGSWTVTGTDRYSNAETTTLSNKNVVVTFCRNQAKFYSKEIKTGKILYTEESPSSYQKFTLLMNPPSGSSQAWKAMAIEVKGEVKDCGA</sequence>
<feature type="compositionally biased region" description="Low complexity" evidence="1">
    <location>
        <begin position="39"/>
        <end position="50"/>
    </location>
</feature>
<dbReference type="AlphaFoldDB" id="A0AAU2A0E4"/>
<evidence type="ECO:0000256" key="2">
    <source>
        <dbReference type="SAM" id="SignalP"/>
    </source>
</evidence>
<evidence type="ECO:0000313" key="3">
    <source>
        <dbReference type="EMBL" id="WTT17307.1"/>
    </source>
</evidence>
<gene>
    <name evidence="3" type="ORF">OHA22_18075</name>
</gene>
<feature type="chain" id="PRO_5043759891" description="Lipoprotein" evidence="2">
    <location>
        <begin position="18"/>
        <end position="212"/>
    </location>
</feature>
<feature type="region of interest" description="Disordered" evidence="1">
    <location>
        <begin position="29"/>
        <end position="50"/>
    </location>
</feature>
<feature type="signal peptide" evidence="2">
    <location>
        <begin position="1"/>
        <end position="17"/>
    </location>
</feature>
<name>A0AAU2A0E4_9ACTN</name>
<dbReference type="EMBL" id="CP108222">
    <property type="protein sequence ID" value="WTT17307.1"/>
    <property type="molecule type" value="Genomic_DNA"/>
</dbReference>